<evidence type="ECO:0000256" key="8">
    <source>
        <dbReference type="ARBA" id="ARBA00044876"/>
    </source>
</evidence>
<reference evidence="27" key="1">
    <citation type="submission" date="2021-03" db="EMBL/GenBank/DDBJ databases">
        <title>Legionella lytica PCM 2298.</title>
        <authorList>
            <person name="Koper P."/>
        </authorList>
    </citation>
    <scope>NUCLEOTIDE SEQUENCE</scope>
    <source>
        <strain evidence="27">PCM 2298</strain>
    </source>
</reference>
<feature type="transmembrane region" description="Helical" evidence="25">
    <location>
        <begin position="79"/>
        <end position="96"/>
    </location>
</feature>
<dbReference type="Proteomes" id="UP001057474">
    <property type="component" value="Chromosome"/>
</dbReference>
<comment type="function">
    <text evidence="23">Lysosomal dipeptide uniporter that selectively exports lysine, arginine or histidine-containing dipeptides with a net positive charge from the lysosome lumen into the cytosol. Could play a role in a specific type of protein O-glycosylation indirectly regulating macrophages migration and tissue invasion. Also essential for liver homeostasis.</text>
</comment>
<evidence type="ECO:0000256" key="16">
    <source>
        <dbReference type="ARBA" id="ARBA00044900"/>
    </source>
</evidence>
<feature type="transmembrane region" description="Helical" evidence="25">
    <location>
        <begin position="135"/>
        <end position="162"/>
    </location>
</feature>
<dbReference type="EMBL" id="CP071527">
    <property type="protein sequence ID" value="USQ14369.1"/>
    <property type="molecule type" value="Genomic_DNA"/>
</dbReference>
<evidence type="ECO:0000259" key="26">
    <source>
        <dbReference type="PROSITE" id="PS50850"/>
    </source>
</evidence>
<evidence type="ECO:0000256" key="2">
    <source>
        <dbReference type="ARBA" id="ARBA00008335"/>
    </source>
</evidence>
<comment type="catalytic activity">
    <reaction evidence="17">
        <text>L-arginyl-glycine(out) = L-arginyl-glycine(in)</text>
        <dbReference type="Rhea" id="RHEA:79391"/>
        <dbReference type="ChEBI" id="CHEBI:229955"/>
    </reaction>
</comment>
<dbReference type="PANTHER" id="PTHR23512">
    <property type="entry name" value="MAJOR FACILITATOR SUPERFAMILY DOMAIN-CONTAINING PROTEIN 1"/>
    <property type="match status" value="1"/>
</dbReference>
<name>A0ABY4YBC5_9GAMM</name>
<dbReference type="RefSeq" id="WP_252580987.1">
    <property type="nucleotide sequence ID" value="NZ_CP071527.1"/>
</dbReference>
<feature type="transmembrane region" description="Helical" evidence="25">
    <location>
        <begin position="262"/>
        <end position="280"/>
    </location>
</feature>
<proteinExistence type="inferred from homology"/>
<feature type="transmembrane region" description="Helical" evidence="25">
    <location>
        <begin position="12"/>
        <end position="28"/>
    </location>
</feature>
<keyword evidence="6 25" id="KW-0472">Membrane</keyword>
<organism evidence="27 28">
    <name type="scientific">Legionella lytica</name>
    <dbReference type="NCBI Taxonomy" id="96232"/>
    <lineage>
        <taxon>Bacteria</taxon>
        <taxon>Pseudomonadati</taxon>
        <taxon>Pseudomonadota</taxon>
        <taxon>Gammaproteobacteria</taxon>
        <taxon>Legionellales</taxon>
        <taxon>Legionellaceae</taxon>
        <taxon>Legionella</taxon>
    </lineage>
</organism>
<sequence>MTLRKVNYGKPYVVWFLGAFFFFIDYVLRVSTSVLTPVLMEKFQATAFAIGGFSACFYYAYISMQIPVGILVDRFSPKWLLIMASVICAVSALIFAEMNNLYIGFFSRFLTGFGASFAFVGTLKLISLWFKPERFAFLAGLTQAFGMLGAMVGQGPMAAIYHSFGWRASMYGFFVLFLLISLLMIIFINNKYNQIALKNSNAHHEVNTWQSIKLILSNSQSWLNCLFIGLLYAPSACFGEQWGASFLSRCQGISIEAAGHEVGMMFIGLAIGCPILGWVSDRMQNRLIVMRVSAIACFIFLTIIIYGGSLSMHELLSPTVYTGILFLYGFFNSGIVVSYALASEINPRQLTGMALGVTNMASVMIGAAMIPIVGFILDKLRADILFNNVHALGVQEYQIAFATLLVGLLICFFITFFIKETYCKPQYLLDGSVLNKQLGI</sequence>
<evidence type="ECO:0000256" key="3">
    <source>
        <dbReference type="ARBA" id="ARBA00022448"/>
    </source>
</evidence>
<dbReference type="Gene3D" id="1.20.1250.20">
    <property type="entry name" value="MFS general substrate transporter like domains"/>
    <property type="match status" value="2"/>
</dbReference>
<dbReference type="PANTHER" id="PTHR23512:SF3">
    <property type="entry name" value="MAJOR FACILITATOR SUPERFAMILY DOMAIN-CONTAINING PROTEIN 1"/>
    <property type="match status" value="1"/>
</dbReference>
<comment type="subcellular location">
    <subcellularLocation>
        <location evidence="1">Lysosome membrane</location>
        <topology evidence="1">Multi-pass membrane protein</topology>
    </subcellularLocation>
</comment>
<dbReference type="PROSITE" id="PS50850">
    <property type="entry name" value="MFS"/>
    <property type="match status" value="1"/>
</dbReference>
<evidence type="ECO:0000256" key="11">
    <source>
        <dbReference type="ARBA" id="ARBA00044884"/>
    </source>
</evidence>
<evidence type="ECO:0000256" key="13">
    <source>
        <dbReference type="ARBA" id="ARBA00044893"/>
    </source>
</evidence>
<evidence type="ECO:0000256" key="12">
    <source>
        <dbReference type="ARBA" id="ARBA00044891"/>
    </source>
</evidence>
<evidence type="ECO:0000256" key="19">
    <source>
        <dbReference type="ARBA" id="ARBA00044919"/>
    </source>
</evidence>
<feature type="transmembrane region" description="Helical" evidence="25">
    <location>
        <begin position="397"/>
        <end position="418"/>
    </location>
</feature>
<evidence type="ECO:0000256" key="23">
    <source>
        <dbReference type="ARBA" id="ARBA00045709"/>
    </source>
</evidence>
<dbReference type="InterPro" id="IPR052187">
    <property type="entry name" value="MFSD1"/>
</dbReference>
<comment type="catalytic activity">
    <reaction evidence="12">
        <text>L-lysyl-L-alpha-amino acid(out) = L-lysyl-L-alpha-amino acid(in)</text>
        <dbReference type="Rhea" id="RHEA:79387"/>
        <dbReference type="ChEBI" id="CHEBI:229965"/>
    </reaction>
</comment>
<dbReference type="Pfam" id="PF07690">
    <property type="entry name" value="MFS_1"/>
    <property type="match status" value="1"/>
</dbReference>
<dbReference type="InterPro" id="IPR020846">
    <property type="entry name" value="MFS_dom"/>
</dbReference>
<feature type="domain" description="Major facilitator superfamily (MFS) profile" evidence="26">
    <location>
        <begin position="11"/>
        <end position="422"/>
    </location>
</feature>
<keyword evidence="4 25" id="KW-0812">Transmembrane</keyword>
<evidence type="ECO:0000256" key="24">
    <source>
        <dbReference type="ARBA" id="ARBA00046376"/>
    </source>
</evidence>
<comment type="catalytic activity">
    <reaction evidence="14">
        <text>L-aspartyl-L-lysine(out) = L-aspartyl-L-lysine(in)</text>
        <dbReference type="Rhea" id="RHEA:79411"/>
        <dbReference type="ChEBI" id="CHEBI:229953"/>
    </reaction>
</comment>
<accession>A0ABY4YBC5</accession>
<evidence type="ECO:0000256" key="1">
    <source>
        <dbReference type="ARBA" id="ARBA00004155"/>
    </source>
</evidence>
<comment type="catalytic activity">
    <reaction evidence="8">
        <text>L-lysyl-L-alanine(out) = L-lysyl-L-alanine(in)</text>
        <dbReference type="Rhea" id="RHEA:79399"/>
        <dbReference type="ChEBI" id="CHEBI:229954"/>
    </reaction>
</comment>
<feature type="transmembrane region" description="Helical" evidence="25">
    <location>
        <begin position="287"/>
        <end position="308"/>
    </location>
</feature>
<keyword evidence="7" id="KW-0458">Lysosome</keyword>
<evidence type="ECO:0000256" key="10">
    <source>
        <dbReference type="ARBA" id="ARBA00044881"/>
    </source>
</evidence>
<evidence type="ECO:0000256" key="7">
    <source>
        <dbReference type="ARBA" id="ARBA00023228"/>
    </source>
</evidence>
<feature type="transmembrane region" description="Helical" evidence="25">
    <location>
        <begin position="320"/>
        <end position="342"/>
    </location>
</feature>
<comment type="catalytic activity">
    <reaction evidence="16">
        <text>L-lysyl-L-lysine(out) = L-lysyl-L-lysine(in)</text>
        <dbReference type="Rhea" id="RHEA:79403"/>
        <dbReference type="ChEBI" id="CHEBI:229956"/>
    </reaction>
</comment>
<comment type="catalytic activity">
    <reaction evidence="13">
        <text>L-alpha-aminoacyl-L-lysine(out) = L-alpha-aminoacyl-L-lysine(in)</text>
        <dbReference type="Rhea" id="RHEA:79383"/>
        <dbReference type="ChEBI" id="CHEBI:229966"/>
    </reaction>
</comment>
<dbReference type="SUPFAM" id="SSF103473">
    <property type="entry name" value="MFS general substrate transporter"/>
    <property type="match status" value="1"/>
</dbReference>
<evidence type="ECO:0000256" key="25">
    <source>
        <dbReference type="SAM" id="Phobius"/>
    </source>
</evidence>
<comment type="subunit">
    <text evidence="24">Homodimer. Interacts with lysosomal protein GLMP (via lumenal domain); the interaction starts while both proteins are still in the endoplasmic reticulum and is required for stabilization of MFSD1 in lysosomes but has no direct effect on its targeting to lysosomes or transporter activity.</text>
</comment>
<comment type="catalytic activity">
    <reaction evidence="9">
        <text>L-histidyl-glycine(out) = L-histidyl-glycine(in)</text>
        <dbReference type="Rhea" id="RHEA:79395"/>
        <dbReference type="ChEBI" id="CHEBI:229957"/>
    </reaction>
</comment>
<evidence type="ECO:0000256" key="20">
    <source>
        <dbReference type="ARBA" id="ARBA00044924"/>
    </source>
</evidence>
<feature type="transmembrane region" description="Helical" evidence="25">
    <location>
        <begin position="48"/>
        <end position="72"/>
    </location>
</feature>
<evidence type="ECO:0000256" key="14">
    <source>
        <dbReference type="ARBA" id="ARBA00044898"/>
    </source>
</evidence>
<comment type="similarity">
    <text evidence="2">Belongs to the major facilitator superfamily.</text>
</comment>
<feature type="transmembrane region" description="Helical" evidence="25">
    <location>
        <begin position="168"/>
        <end position="188"/>
    </location>
</feature>
<evidence type="ECO:0000256" key="21">
    <source>
        <dbReference type="ARBA" id="ARBA00044985"/>
    </source>
</evidence>
<comment type="catalytic activity">
    <reaction evidence="15">
        <text>L-arginyl-L-alpha-amino acid(out) = L-arginyl-L-alpha-amino acid(in)</text>
        <dbReference type="Rhea" id="RHEA:79371"/>
        <dbReference type="ChEBI" id="CHEBI:84315"/>
    </reaction>
</comment>
<comment type="catalytic activity">
    <reaction evidence="20">
        <text>L-lysyl-glycine(out) = L-lysyl-glycine(in)</text>
        <dbReference type="Rhea" id="RHEA:79407"/>
        <dbReference type="ChEBI" id="CHEBI:191202"/>
    </reaction>
</comment>
<feature type="transmembrane region" description="Helical" evidence="25">
    <location>
        <begin position="354"/>
        <end position="377"/>
    </location>
</feature>
<evidence type="ECO:0000256" key="22">
    <source>
        <dbReference type="ARBA" id="ARBA00045018"/>
    </source>
</evidence>
<evidence type="ECO:0000256" key="18">
    <source>
        <dbReference type="ARBA" id="ARBA00044912"/>
    </source>
</evidence>
<evidence type="ECO:0000313" key="27">
    <source>
        <dbReference type="EMBL" id="USQ14369.1"/>
    </source>
</evidence>
<comment type="catalytic activity">
    <reaction evidence="19">
        <text>L-alanyl-L-lysine(out) = L-alanyl-L-lysine(in)</text>
        <dbReference type="Rhea" id="RHEA:79415"/>
        <dbReference type="ChEBI" id="CHEBI:192470"/>
    </reaction>
</comment>
<dbReference type="InterPro" id="IPR036259">
    <property type="entry name" value="MFS_trans_sf"/>
</dbReference>
<evidence type="ECO:0000256" key="6">
    <source>
        <dbReference type="ARBA" id="ARBA00023136"/>
    </source>
</evidence>
<evidence type="ECO:0000313" key="28">
    <source>
        <dbReference type="Proteomes" id="UP001057474"/>
    </source>
</evidence>
<evidence type="ECO:0000256" key="4">
    <source>
        <dbReference type="ARBA" id="ARBA00022692"/>
    </source>
</evidence>
<evidence type="ECO:0000256" key="15">
    <source>
        <dbReference type="ARBA" id="ARBA00044899"/>
    </source>
</evidence>
<evidence type="ECO:0000256" key="5">
    <source>
        <dbReference type="ARBA" id="ARBA00022989"/>
    </source>
</evidence>
<gene>
    <name evidence="27" type="ORF">J2N86_03310</name>
</gene>
<keyword evidence="28" id="KW-1185">Reference proteome</keyword>
<comment type="catalytic activity">
    <reaction evidence="10">
        <text>L-alpha-aminoacyl-L-arginine(out) = L-alpha-aminoacyl-L-arginine(in)</text>
        <dbReference type="Rhea" id="RHEA:79367"/>
        <dbReference type="ChEBI" id="CHEBI:229968"/>
    </reaction>
</comment>
<keyword evidence="5 25" id="KW-1133">Transmembrane helix</keyword>
<evidence type="ECO:0000256" key="9">
    <source>
        <dbReference type="ARBA" id="ARBA00044878"/>
    </source>
</evidence>
<dbReference type="InterPro" id="IPR011701">
    <property type="entry name" value="MFS"/>
</dbReference>
<comment type="catalytic activity">
    <reaction evidence="18">
        <text>L-histidyl-L-alpha-amino acid(out) = L-histidyl-L-alpha-amino acid(in)</text>
        <dbReference type="Rhea" id="RHEA:79379"/>
        <dbReference type="ChEBI" id="CHEBI:229964"/>
    </reaction>
</comment>
<protein>
    <recommendedName>
        <fullName evidence="21">Lysosomal dipeptide transporter MFSD1</fullName>
    </recommendedName>
    <alternativeName>
        <fullName evidence="22">Major facilitator superfamily domain-containing protein 1</fullName>
    </alternativeName>
</protein>
<feature type="transmembrane region" description="Helical" evidence="25">
    <location>
        <begin position="102"/>
        <end position="123"/>
    </location>
</feature>
<evidence type="ECO:0000256" key="17">
    <source>
        <dbReference type="ARBA" id="ARBA00044903"/>
    </source>
</evidence>
<feature type="transmembrane region" description="Helical" evidence="25">
    <location>
        <begin position="222"/>
        <end position="242"/>
    </location>
</feature>
<keyword evidence="3" id="KW-0813">Transport</keyword>
<comment type="catalytic activity">
    <reaction evidence="11">
        <text>L-alpha-aminoacyl-L-histidine(out) = L-alpha-aminoacyl-L-histidine(in)</text>
        <dbReference type="Rhea" id="RHEA:79375"/>
        <dbReference type="ChEBI" id="CHEBI:229967"/>
    </reaction>
</comment>